<dbReference type="Proteomes" id="UP000604083">
    <property type="component" value="Unassembled WGS sequence"/>
</dbReference>
<name>A0A934RTY7_9BACT</name>
<keyword evidence="2" id="KW-1185">Reference proteome</keyword>
<dbReference type="AlphaFoldDB" id="A0A934RTY7"/>
<evidence type="ECO:0000313" key="1">
    <source>
        <dbReference type="EMBL" id="MBK1835378.1"/>
    </source>
</evidence>
<dbReference type="EMBL" id="JAENIO010000050">
    <property type="protein sequence ID" value="MBK1835378.1"/>
    <property type="molecule type" value="Genomic_DNA"/>
</dbReference>
<accession>A0A934RTY7</accession>
<reference evidence="1" key="1">
    <citation type="submission" date="2021-01" db="EMBL/GenBank/DDBJ databases">
        <title>Modified the classification status of verrucomicrobia.</title>
        <authorList>
            <person name="Feng X."/>
        </authorList>
    </citation>
    <scope>NUCLEOTIDE SEQUENCE</scope>
    <source>
        <strain evidence="1">KCTC 12986</strain>
    </source>
</reference>
<dbReference type="RefSeq" id="WP_200392812.1">
    <property type="nucleotide sequence ID" value="NZ_JAENIO010000050.1"/>
</dbReference>
<organism evidence="1 2">
    <name type="scientific">Roseibacillus ishigakijimensis</name>
    <dbReference type="NCBI Taxonomy" id="454146"/>
    <lineage>
        <taxon>Bacteria</taxon>
        <taxon>Pseudomonadati</taxon>
        <taxon>Verrucomicrobiota</taxon>
        <taxon>Verrucomicrobiia</taxon>
        <taxon>Verrucomicrobiales</taxon>
        <taxon>Verrucomicrobiaceae</taxon>
        <taxon>Roseibacillus</taxon>
    </lineage>
</organism>
<proteinExistence type="predicted"/>
<evidence type="ECO:0000313" key="2">
    <source>
        <dbReference type="Proteomes" id="UP000604083"/>
    </source>
</evidence>
<protein>
    <submittedName>
        <fullName evidence="1">Uncharacterized protein</fullName>
    </submittedName>
</protein>
<comment type="caution">
    <text evidence="1">The sequence shown here is derived from an EMBL/GenBank/DDBJ whole genome shotgun (WGS) entry which is preliminary data.</text>
</comment>
<sequence length="85" mass="9452">MPNEIASLETAVSSEILKPRYLRDKGAVAMFGIGRTKLYMLAKQGKIKSITLQEEGTARGTRLFCVESIERYIASFDKTATHPTD</sequence>
<gene>
    <name evidence="1" type="ORF">JIN78_15015</name>
</gene>